<evidence type="ECO:0000256" key="5">
    <source>
        <dbReference type="ARBA" id="ARBA00022741"/>
    </source>
</evidence>
<dbReference type="InterPro" id="IPR001757">
    <property type="entry name" value="P_typ_ATPase"/>
</dbReference>
<dbReference type="Pfam" id="PF00122">
    <property type="entry name" value="E1-E2_ATPase"/>
    <property type="match status" value="1"/>
</dbReference>
<keyword evidence="12" id="KW-1003">Cell membrane</keyword>
<dbReference type="PANTHER" id="PTHR48085:SF5">
    <property type="entry name" value="CADMIUM_ZINC-TRANSPORTING ATPASE HMA4-RELATED"/>
    <property type="match status" value="1"/>
</dbReference>
<evidence type="ECO:0000256" key="9">
    <source>
        <dbReference type="ARBA" id="ARBA00023136"/>
    </source>
</evidence>
<dbReference type="GO" id="GO:0046872">
    <property type="term" value="F:metal ion binding"/>
    <property type="evidence" value="ECO:0007669"/>
    <property type="project" value="UniProtKB-KW"/>
</dbReference>
<dbReference type="Proteomes" id="UP000277294">
    <property type="component" value="Unassembled WGS sequence"/>
</dbReference>
<keyword evidence="8 12" id="KW-1133">Transmembrane helix</keyword>
<dbReference type="InterPro" id="IPR036163">
    <property type="entry name" value="HMA_dom_sf"/>
</dbReference>
<dbReference type="GO" id="GO:0005524">
    <property type="term" value="F:ATP binding"/>
    <property type="evidence" value="ECO:0007669"/>
    <property type="project" value="UniProtKB-UniRule"/>
</dbReference>
<proteinExistence type="inferred from homology"/>
<dbReference type="InterPro" id="IPR059000">
    <property type="entry name" value="ATPase_P-type_domA"/>
</dbReference>
<dbReference type="Pfam" id="PF00702">
    <property type="entry name" value="Hydrolase"/>
    <property type="match status" value="1"/>
</dbReference>
<evidence type="ECO:0000256" key="2">
    <source>
        <dbReference type="ARBA" id="ARBA00006024"/>
    </source>
</evidence>
<dbReference type="GO" id="GO:0015086">
    <property type="term" value="F:cadmium ion transmembrane transporter activity"/>
    <property type="evidence" value="ECO:0007669"/>
    <property type="project" value="TreeGrafter"/>
</dbReference>
<evidence type="ECO:0000256" key="7">
    <source>
        <dbReference type="ARBA" id="ARBA00022967"/>
    </source>
</evidence>
<dbReference type="AlphaFoldDB" id="A0A3P4B8F6"/>
<feature type="domain" description="HMA" evidence="14">
    <location>
        <begin position="33"/>
        <end position="97"/>
    </location>
</feature>
<keyword evidence="6 12" id="KW-0067">ATP-binding</keyword>
<dbReference type="InterPro" id="IPR036412">
    <property type="entry name" value="HAD-like_sf"/>
</dbReference>
<dbReference type="SFLD" id="SFLDS00003">
    <property type="entry name" value="Haloacid_Dehalogenase"/>
    <property type="match status" value="1"/>
</dbReference>
<feature type="transmembrane region" description="Helical" evidence="12">
    <location>
        <begin position="119"/>
        <end position="138"/>
    </location>
</feature>
<evidence type="ECO:0000256" key="13">
    <source>
        <dbReference type="SAM" id="MobiDB-lite"/>
    </source>
</evidence>
<evidence type="ECO:0000313" key="15">
    <source>
        <dbReference type="EMBL" id="VCU72513.1"/>
    </source>
</evidence>
<keyword evidence="5 12" id="KW-0547">Nucleotide-binding</keyword>
<evidence type="ECO:0000313" key="16">
    <source>
        <dbReference type="Proteomes" id="UP000277294"/>
    </source>
</evidence>
<dbReference type="EMBL" id="UWPJ01000040">
    <property type="protein sequence ID" value="VCU72513.1"/>
    <property type="molecule type" value="Genomic_DNA"/>
</dbReference>
<keyword evidence="16" id="KW-1185">Reference proteome</keyword>
<dbReference type="NCBIfam" id="TIGR01494">
    <property type="entry name" value="ATPase_P-type"/>
    <property type="match status" value="1"/>
</dbReference>
<feature type="region of interest" description="Disordered" evidence="13">
    <location>
        <begin position="276"/>
        <end position="295"/>
    </location>
</feature>
<organism evidence="15 16">
    <name type="scientific">Pigmentiphaga humi</name>
    <dbReference type="NCBI Taxonomy" id="2478468"/>
    <lineage>
        <taxon>Bacteria</taxon>
        <taxon>Pseudomonadati</taxon>
        <taxon>Pseudomonadota</taxon>
        <taxon>Betaproteobacteria</taxon>
        <taxon>Burkholderiales</taxon>
        <taxon>Alcaligenaceae</taxon>
        <taxon>Pigmentiphaga</taxon>
    </lineage>
</organism>
<dbReference type="InterPro" id="IPR027256">
    <property type="entry name" value="P-typ_ATPase_IB"/>
</dbReference>
<dbReference type="InterPro" id="IPR051014">
    <property type="entry name" value="Cation_Transport_ATPase_IB"/>
</dbReference>
<dbReference type="Gene3D" id="3.40.50.1000">
    <property type="entry name" value="HAD superfamily/HAD-like"/>
    <property type="match status" value="1"/>
</dbReference>
<dbReference type="PRINTS" id="PR00941">
    <property type="entry name" value="CDATPASE"/>
</dbReference>
<dbReference type="Gene3D" id="3.30.70.100">
    <property type="match status" value="1"/>
</dbReference>
<comment type="catalytic activity">
    <reaction evidence="11">
        <text>Zn(2+)(in) + ATP + H2O = Zn(2+)(out) + ADP + phosphate + H(+)</text>
        <dbReference type="Rhea" id="RHEA:20621"/>
        <dbReference type="ChEBI" id="CHEBI:15377"/>
        <dbReference type="ChEBI" id="CHEBI:15378"/>
        <dbReference type="ChEBI" id="CHEBI:29105"/>
        <dbReference type="ChEBI" id="CHEBI:30616"/>
        <dbReference type="ChEBI" id="CHEBI:43474"/>
        <dbReference type="ChEBI" id="CHEBI:456216"/>
        <dbReference type="EC" id="7.2.2.12"/>
    </reaction>
</comment>
<dbReference type="PROSITE" id="PS50846">
    <property type="entry name" value="HMA_2"/>
    <property type="match status" value="1"/>
</dbReference>
<evidence type="ECO:0000256" key="8">
    <source>
        <dbReference type="ARBA" id="ARBA00022989"/>
    </source>
</evidence>
<dbReference type="Gene3D" id="2.70.150.10">
    <property type="entry name" value="Calcium-transporting ATPase, cytoplasmic transduction domain A"/>
    <property type="match status" value="1"/>
</dbReference>
<keyword evidence="7" id="KW-1278">Translocase</keyword>
<dbReference type="InterPro" id="IPR023298">
    <property type="entry name" value="ATPase_P-typ_TM_dom_sf"/>
</dbReference>
<dbReference type="SFLD" id="SFLDF00027">
    <property type="entry name" value="p-type_atpase"/>
    <property type="match status" value="1"/>
</dbReference>
<evidence type="ECO:0000256" key="4">
    <source>
        <dbReference type="ARBA" id="ARBA00022723"/>
    </source>
</evidence>
<dbReference type="InterPro" id="IPR008250">
    <property type="entry name" value="ATPase_P-typ_transduc_dom_A_sf"/>
</dbReference>
<feature type="transmembrane region" description="Helical" evidence="12">
    <location>
        <begin position="708"/>
        <end position="727"/>
    </location>
</feature>
<evidence type="ECO:0000256" key="1">
    <source>
        <dbReference type="ARBA" id="ARBA00004141"/>
    </source>
</evidence>
<dbReference type="PANTHER" id="PTHR48085">
    <property type="entry name" value="CADMIUM/ZINC-TRANSPORTING ATPASE HMA2-RELATED"/>
    <property type="match status" value="1"/>
</dbReference>
<dbReference type="GO" id="GO:0016887">
    <property type="term" value="F:ATP hydrolysis activity"/>
    <property type="evidence" value="ECO:0007669"/>
    <property type="project" value="InterPro"/>
</dbReference>
<dbReference type="CDD" id="cd00371">
    <property type="entry name" value="HMA"/>
    <property type="match status" value="1"/>
</dbReference>
<dbReference type="RefSeq" id="WP_246013462.1">
    <property type="nucleotide sequence ID" value="NZ_UWPJ01000040.1"/>
</dbReference>
<feature type="transmembrane region" description="Helical" evidence="12">
    <location>
        <begin position="175"/>
        <end position="191"/>
    </location>
</feature>
<dbReference type="PRINTS" id="PR00119">
    <property type="entry name" value="CATATPASE"/>
</dbReference>
<comment type="similarity">
    <text evidence="2 12">Belongs to the cation transport ATPase (P-type) (TC 3.A.3) family. Type IB subfamily.</text>
</comment>
<gene>
    <name evidence="15" type="primary">cadA_2</name>
    <name evidence="15" type="ORF">PIGHUM_04614</name>
</gene>
<comment type="subcellular location">
    <subcellularLocation>
        <location evidence="12">Cell membrane</location>
    </subcellularLocation>
    <subcellularLocation>
        <location evidence="1">Membrane</location>
        <topology evidence="1">Multi-pass membrane protein</topology>
    </subcellularLocation>
</comment>
<evidence type="ECO:0000256" key="11">
    <source>
        <dbReference type="ARBA" id="ARBA00047308"/>
    </source>
</evidence>
<dbReference type="SFLD" id="SFLDG00002">
    <property type="entry name" value="C1.7:_P-type_atpase_like"/>
    <property type="match status" value="1"/>
</dbReference>
<feature type="transmembrane region" description="Helical" evidence="12">
    <location>
        <begin position="345"/>
        <end position="368"/>
    </location>
</feature>
<sequence>MSDSCQHCHCDHPEPAAPTAERDAPGAEGLSRRETRFRIEQMDCPTEERLLRKALEGMPGVRSLSFDLIGRTLKVGHDLDDVQPIQAAISALNMSPVLLDAAAPAADQAEEAVASRPPWLRMGAAGVLAIAAEALAYATGTDRSLPVVALALGSILLCGLGTLRKGWLALRHFTLNINLLMTVAVIGAAVLGQWPEAAMVIWLFGLAETIEAMSLTRARHAIRSLTALAPERGSVRQADGAWLDLPAGQIGMGAVVRARPGERIVLDGEVVAGSSSVDQSPITGESMPADKQSGDPVYAGTVNQQGVLEYRVTAAAGHTMLDRIAHTIQEAQGKRAPTQRFIDRFAAVYTPAVFAVAIAVALGGPLLLGMTWLDAVYRALVLLVIACPCALVISTPVTIVSGLASAARRGILVKGGLYLEQGRHLRHLALDKTGTLTHGKPVLTDVVPLGASPASRAQALQWAASLEALSPHPVAHAVVSAHTGQVLDVADYRALPGRGVAGRMQGQDYSLGSLRLAGELGAATPELEAEMQALEAQGKTTMILCQGPRAVALLAVADTIRDTSRAAIADLRRLGVEPVILSGDNTATVRTVGADLGIADARGGLLPEDKLAAIEALGGQGPVGMVGDGVNDAPALARADIGFAMGAAGTDTAIETADVALMQDDLRKLPEFIRLSRRTAGVLWQNIVFALGIKLVFFALTFAGEATLWMAVFADAGASLLVVFNGLRLLRAAPSRHPEQAPAQLRGSAA</sequence>
<keyword evidence="3 12" id="KW-0812">Transmembrane</keyword>
<evidence type="ECO:0000259" key="14">
    <source>
        <dbReference type="PROSITE" id="PS50846"/>
    </source>
</evidence>
<dbReference type="InterPro" id="IPR023299">
    <property type="entry name" value="ATPase_P-typ_cyto_dom_N"/>
</dbReference>
<evidence type="ECO:0000256" key="6">
    <source>
        <dbReference type="ARBA" id="ARBA00022840"/>
    </source>
</evidence>
<feature type="transmembrane region" description="Helical" evidence="12">
    <location>
        <begin position="380"/>
        <end position="404"/>
    </location>
</feature>
<evidence type="ECO:0000256" key="3">
    <source>
        <dbReference type="ARBA" id="ARBA00022692"/>
    </source>
</evidence>
<dbReference type="InterPro" id="IPR006121">
    <property type="entry name" value="HMA_dom"/>
</dbReference>
<evidence type="ECO:0000256" key="12">
    <source>
        <dbReference type="RuleBase" id="RU362081"/>
    </source>
</evidence>
<feature type="transmembrane region" description="Helical" evidence="12">
    <location>
        <begin position="197"/>
        <end position="215"/>
    </location>
</feature>
<dbReference type="Gene3D" id="3.40.1110.10">
    <property type="entry name" value="Calcium-transporting ATPase, cytoplasmic domain N"/>
    <property type="match status" value="1"/>
</dbReference>
<dbReference type="InterPro" id="IPR018303">
    <property type="entry name" value="ATPase_P-typ_P_site"/>
</dbReference>
<accession>A0A3P4B8F6</accession>
<reference evidence="15 16" key="1">
    <citation type="submission" date="2018-10" db="EMBL/GenBank/DDBJ databases">
        <authorList>
            <person name="Criscuolo A."/>
        </authorList>
    </citation>
    <scope>NUCLEOTIDE SEQUENCE [LARGE SCALE GENOMIC DNA]</scope>
    <source>
        <strain evidence="15">DnA1</strain>
    </source>
</reference>
<dbReference type="SUPFAM" id="SSF81653">
    <property type="entry name" value="Calcium ATPase, transduction domain A"/>
    <property type="match status" value="1"/>
</dbReference>
<dbReference type="EC" id="7.2.2.12" evidence="10"/>
<dbReference type="SUPFAM" id="SSF81665">
    <property type="entry name" value="Calcium ATPase, transmembrane domain M"/>
    <property type="match status" value="1"/>
</dbReference>
<keyword evidence="9 12" id="KW-0472">Membrane</keyword>
<dbReference type="SUPFAM" id="SSF56784">
    <property type="entry name" value="HAD-like"/>
    <property type="match status" value="1"/>
</dbReference>
<dbReference type="InterPro" id="IPR044492">
    <property type="entry name" value="P_typ_ATPase_HD_dom"/>
</dbReference>
<dbReference type="GO" id="GO:0005886">
    <property type="term" value="C:plasma membrane"/>
    <property type="evidence" value="ECO:0007669"/>
    <property type="project" value="UniProtKB-SubCell"/>
</dbReference>
<dbReference type="SUPFAM" id="SSF55008">
    <property type="entry name" value="HMA, heavy metal-associated domain"/>
    <property type="match status" value="1"/>
</dbReference>
<protein>
    <recommendedName>
        <fullName evidence="10">P-type Zn(2+) transporter</fullName>
        <ecNumber evidence="10">7.2.2.12</ecNumber>
    </recommendedName>
</protein>
<dbReference type="NCBIfam" id="TIGR01525">
    <property type="entry name" value="ATPase-IB_hvy"/>
    <property type="match status" value="1"/>
</dbReference>
<dbReference type="GO" id="GO:0016463">
    <property type="term" value="F:P-type zinc transporter activity"/>
    <property type="evidence" value="ECO:0007669"/>
    <property type="project" value="UniProtKB-EC"/>
</dbReference>
<dbReference type="Pfam" id="PF00403">
    <property type="entry name" value="HMA"/>
    <property type="match status" value="1"/>
</dbReference>
<feature type="transmembrane region" description="Helical" evidence="12">
    <location>
        <begin position="682"/>
        <end position="702"/>
    </location>
</feature>
<dbReference type="InterPro" id="IPR023214">
    <property type="entry name" value="HAD_sf"/>
</dbReference>
<evidence type="ECO:0000256" key="10">
    <source>
        <dbReference type="ARBA" id="ARBA00039097"/>
    </source>
</evidence>
<keyword evidence="4 12" id="KW-0479">Metal-binding</keyword>
<dbReference type="PROSITE" id="PS00154">
    <property type="entry name" value="ATPASE_E1_E2"/>
    <property type="match status" value="1"/>
</dbReference>
<feature type="transmembrane region" description="Helical" evidence="12">
    <location>
        <begin position="144"/>
        <end position="163"/>
    </location>
</feature>
<feature type="region of interest" description="Disordered" evidence="13">
    <location>
        <begin position="1"/>
        <end position="32"/>
    </location>
</feature>
<name>A0A3P4B8F6_9BURK</name>
<keyword evidence="15" id="KW-0378">Hydrolase</keyword>